<dbReference type="PANTHER" id="PTHR20883">
    <property type="entry name" value="PHYTANOYL-COA DIOXYGENASE DOMAIN CONTAINING 1"/>
    <property type="match status" value="1"/>
</dbReference>
<proteinExistence type="predicted"/>
<dbReference type="GO" id="GO:0016706">
    <property type="term" value="F:2-oxoglutarate-dependent dioxygenase activity"/>
    <property type="evidence" value="ECO:0007669"/>
    <property type="project" value="UniProtKB-ARBA"/>
</dbReference>
<dbReference type="InterPro" id="IPR008775">
    <property type="entry name" value="Phytyl_CoA_dOase-like"/>
</dbReference>
<reference evidence="1" key="1">
    <citation type="submission" date="2022-09" db="EMBL/GenBank/DDBJ databases">
        <title>Genomic of Burkholderia gladioli.</title>
        <authorList>
            <person name="Wu H."/>
        </authorList>
    </citation>
    <scope>NUCLEOTIDE SEQUENCE</scope>
    <source>
        <strain evidence="1">ZN-S4</strain>
    </source>
</reference>
<gene>
    <name evidence="1" type="ORF">NYZ96_12005</name>
</gene>
<accession>A0AB38TKY7</accession>
<dbReference type="AlphaFoldDB" id="A0AB38TKY7"/>
<dbReference type="SUPFAM" id="SSF51197">
    <property type="entry name" value="Clavaminate synthase-like"/>
    <property type="match status" value="1"/>
</dbReference>
<sequence>MVKLDVSSIGEYNEVLDREGYVLVRRMVDPGRCAELRRLADAELEARVPPLELEADVGYPGAPRSRAVAGGETIRRLLALHARHPAFSGWARSGVAKALLERHFGGAVRLSLAHHNSLMTKHPRHGSATGWHRDIRYWSFEREDLVSARLALGSELPSNGAIQFIPRSHRMSLDRRRFDDALFFQEELAENRDIIDTHVEVEMRAGDAVFFHCHTLHRAGQNGSAQVKLSLNFAYHGADNFPVQGTRSAGMPSIAI</sequence>
<dbReference type="Gene3D" id="2.60.120.620">
    <property type="entry name" value="q2cbj1_9rhob like domain"/>
    <property type="match status" value="1"/>
</dbReference>
<dbReference type="Proteomes" id="UP001059745">
    <property type="component" value="Chromosome 1"/>
</dbReference>
<keyword evidence="1" id="KW-0560">Oxidoreductase</keyword>
<dbReference type="PANTHER" id="PTHR20883:SF51">
    <property type="entry name" value="PHYTANOYL-COA HYDROXYLASE"/>
    <property type="match status" value="1"/>
</dbReference>
<evidence type="ECO:0000313" key="2">
    <source>
        <dbReference type="Proteomes" id="UP001059745"/>
    </source>
</evidence>
<dbReference type="Pfam" id="PF05721">
    <property type="entry name" value="PhyH"/>
    <property type="match status" value="1"/>
</dbReference>
<name>A0AB38TKY7_BURGA</name>
<dbReference type="EMBL" id="CP104214">
    <property type="protein sequence ID" value="UWX68957.1"/>
    <property type="molecule type" value="Genomic_DNA"/>
</dbReference>
<dbReference type="RefSeq" id="WP_105851682.1">
    <property type="nucleotide sequence ID" value="NZ_CADEPW010000004.1"/>
</dbReference>
<dbReference type="GO" id="GO:0005506">
    <property type="term" value="F:iron ion binding"/>
    <property type="evidence" value="ECO:0007669"/>
    <property type="project" value="UniProtKB-ARBA"/>
</dbReference>
<keyword evidence="1" id="KW-0223">Dioxygenase</keyword>
<organism evidence="1 2">
    <name type="scientific">Burkholderia gladioli</name>
    <name type="common">Pseudomonas marginata</name>
    <name type="synonym">Phytomonas marginata</name>
    <dbReference type="NCBI Taxonomy" id="28095"/>
    <lineage>
        <taxon>Bacteria</taxon>
        <taxon>Pseudomonadati</taxon>
        <taxon>Pseudomonadota</taxon>
        <taxon>Betaproteobacteria</taxon>
        <taxon>Burkholderiales</taxon>
        <taxon>Burkholderiaceae</taxon>
        <taxon>Burkholderia</taxon>
    </lineage>
</organism>
<evidence type="ECO:0000313" key="1">
    <source>
        <dbReference type="EMBL" id="UWX68957.1"/>
    </source>
</evidence>
<protein>
    <submittedName>
        <fullName evidence="1">Phytanoyl-CoA dioxygenase family protein</fullName>
    </submittedName>
</protein>